<evidence type="ECO:0000313" key="9">
    <source>
        <dbReference type="Proteomes" id="UP000291088"/>
    </source>
</evidence>
<dbReference type="Pfam" id="PF00005">
    <property type="entry name" value="ABC_tran"/>
    <property type="match status" value="1"/>
</dbReference>
<dbReference type="PANTHER" id="PTHR42734:SF6">
    <property type="entry name" value="MOLYBDATE IMPORT ATP-BINDING PROTEIN MOLC"/>
    <property type="match status" value="1"/>
</dbReference>
<accession>A0A4Q2S685</accession>
<dbReference type="AlphaFoldDB" id="A0A4Q2S685"/>
<comment type="caution">
    <text evidence="8">The sequence shown here is derived from an EMBL/GenBank/DDBJ whole genome shotgun (WGS) entry which is preliminary data.</text>
</comment>
<evidence type="ECO:0000256" key="2">
    <source>
        <dbReference type="ARBA" id="ARBA00022448"/>
    </source>
</evidence>
<evidence type="ECO:0000256" key="3">
    <source>
        <dbReference type="ARBA" id="ARBA00022741"/>
    </source>
</evidence>
<gene>
    <name evidence="8" type="ORF">EUU22_24485</name>
</gene>
<dbReference type="InterPro" id="IPR050153">
    <property type="entry name" value="Metal_Ion_Import_ABC"/>
</dbReference>
<keyword evidence="5" id="KW-0864">Zinc transport</keyword>
<evidence type="ECO:0000259" key="7">
    <source>
        <dbReference type="PROSITE" id="PS50893"/>
    </source>
</evidence>
<keyword evidence="3" id="KW-0547">Nucleotide-binding</keyword>
<protein>
    <submittedName>
        <fullName evidence="8">ABC transporter ATP-binding protein</fullName>
    </submittedName>
</protein>
<keyword evidence="2" id="KW-0813">Transport</keyword>
<evidence type="ECO:0000256" key="6">
    <source>
        <dbReference type="ARBA" id="ARBA00023065"/>
    </source>
</evidence>
<dbReference type="Proteomes" id="UP000291088">
    <property type="component" value="Unassembled WGS sequence"/>
</dbReference>
<dbReference type="InterPro" id="IPR017871">
    <property type="entry name" value="ABC_transporter-like_CS"/>
</dbReference>
<keyword evidence="4 8" id="KW-0067">ATP-binding</keyword>
<dbReference type="InterPro" id="IPR003439">
    <property type="entry name" value="ABC_transporter-like_ATP-bd"/>
</dbReference>
<dbReference type="OrthoDB" id="9805601at2"/>
<proteinExistence type="inferred from homology"/>
<evidence type="ECO:0000256" key="4">
    <source>
        <dbReference type="ARBA" id="ARBA00022840"/>
    </source>
</evidence>
<evidence type="ECO:0000256" key="5">
    <source>
        <dbReference type="ARBA" id="ARBA00022906"/>
    </source>
</evidence>
<keyword evidence="6" id="KW-0406">Ion transport</keyword>
<dbReference type="GO" id="GO:0006829">
    <property type="term" value="P:zinc ion transport"/>
    <property type="evidence" value="ECO:0007669"/>
    <property type="project" value="UniProtKB-KW"/>
</dbReference>
<dbReference type="InterPro" id="IPR027417">
    <property type="entry name" value="P-loop_NTPase"/>
</dbReference>
<dbReference type="EMBL" id="SDVB01000420">
    <property type="protein sequence ID" value="RYB95965.1"/>
    <property type="molecule type" value="Genomic_DNA"/>
</dbReference>
<dbReference type="PANTHER" id="PTHR42734">
    <property type="entry name" value="METAL TRANSPORT SYSTEM ATP-BINDING PROTEIN TM_0124-RELATED"/>
    <property type="match status" value="1"/>
</dbReference>
<name>A0A4Q2S685_9HYPH</name>
<organism evidence="8 9">
    <name type="scientific">Ciceribacter ferrooxidans</name>
    <dbReference type="NCBI Taxonomy" id="2509717"/>
    <lineage>
        <taxon>Bacteria</taxon>
        <taxon>Pseudomonadati</taxon>
        <taxon>Pseudomonadota</taxon>
        <taxon>Alphaproteobacteria</taxon>
        <taxon>Hyphomicrobiales</taxon>
        <taxon>Rhizobiaceae</taxon>
        <taxon>Ciceribacter</taxon>
    </lineage>
</organism>
<dbReference type="GO" id="GO:0005524">
    <property type="term" value="F:ATP binding"/>
    <property type="evidence" value="ECO:0007669"/>
    <property type="project" value="UniProtKB-KW"/>
</dbReference>
<comment type="similarity">
    <text evidence="1">Belongs to the ABC transporter superfamily.</text>
</comment>
<dbReference type="InterPro" id="IPR003593">
    <property type="entry name" value="AAA+_ATPase"/>
</dbReference>
<dbReference type="Gene3D" id="3.40.50.300">
    <property type="entry name" value="P-loop containing nucleotide triphosphate hydrolases"/>
    <property type="match status" value="1"/>
</dbReference>
<reference evidence="8 9" key="1">
    <citation type="submission" date="2019-01" db="EMBL/GenBank/DDBJ databases">
        <authorList>
            <person name="Deng T."/>
        </authorList>
    </citation>
    <scope>NUCLEOTIDE SEQUENCE [LARGE SCALE GENOMIC DNA]</scope>
    <source>
        <strain evidence="8 9">F8825</strain>
    </source>
</reference>
<dbReference type="SMART" id="SM00382">
    <property type="entry name" value="AAA"/>
    <property type="match status" value="1"/>
</dbReference>
<keyword evidence="5" id="KW-0862">Zinc</keyword>
<evidence type="ECO:0000313" key="8">
    <source>
        <dbReference type="EMBL" id="RYB95965.1"/>
    </source>
</evidence>
<dbReference type="PROSITE" id="PS00211">
    <property type="entry name" value="ABC_TRANSPORTER_1"/>
    <property type="match status" value="1"/>
</dbReference>
<dbReference type="GO" id="GO:0016887">
    <property type="term" value="F:ATP hydrolysis activity"/>
    <property type="evidence" value="ECO:0007669"/>
    <property type="project" value="InterPro"/>
</dbReference>
<sequence length="253" mass="26597">MIGLDKASVAFGSRTLVRDISFSVPVGRSMAILGPNGRGKTTLLRALLGFQPLAAGTRHAPKVAGYVPQHGASQAKLSGLDVVVMGRAVQLGLFGQPSAADRETAEAALVQVGACGLANLRYDRMSGGQRQMVLIARALATGSPVLVFDEPTSALDLGNQAKTLELLDTLRLRRDFAIIFTTHDPNHALGAADDVLLMMPGGGEIHGPVPEMIEPDKLSELYGVPMRWVDVQGPTGETRRAILPAFAGIEAAA</sequence>
<keyword evidence="9" id="KW-1185">Reference proteome</keyword>
<dbReference type="RefSeq" id="WP_129334576.1">
    <property type="nucleotide sequence ID" value="NZ_SDVB01000420.1"/>
</dbReference>
<evidence type="ECO:0000256" key="1">
    <source>
        <dbReference type="ARBA" id="ARBA00005417"/>
    </source>
</evidence>
<feature type="domain" description="ABC transporter" evidence="7">
    <location>
        <begin position="2"/>
        <end position="225"/>
    </location>
</feature>
<dbReference type="PROSITE" id="PS50893">
    <property type="entry name" value="ABC_TRANSPORTER_2"/>
    <property type="match status" value="1"/>
</dbReference>
<dbReference type="SUPFAM" id="SSF52540">
    <property type="entry name" value="P-loop containing nucleoside triphosphate hydrolases"/>
    <property type="match status" value="1"/>
</dbReference>